<dbReference type="GeneID" id="32232912"/>
<feature type="transmembrane region" description="Helical" evidence="1">
    <location>
        <begin position="37"/>
        <end position="56"/>
    </location>
</feature>
<keyword evidence="1" id="KW-0472">Membrane</keyword>
<dbReference type="EMBL" id="AP017926">
    <property type="protein sequence ID" value="BAX08582.1"/>
    <property type="molecule type" value="Genomic_DNA"/>
</dbReference>
<dbReference type="RefSeq" id="YP_009355787.1">
    <property type="nucleotide sequence ID" value="NC_034349.1"/>
</dbReference>
<keyword evidence="2" id="KW-0496">Mitochondrion</keyword>
<gene>
    <name evidence="2" type="primary">orf171</name>
</gene>
<evidence type="ECO:0000313" key="2">
    <source>
        <dbReference type="EMBL" id="BAX08582.1"/>
    </source>
</evidence>
<feature type="transmembrane region" description="Helical" evidence="1">
    <location>
        <begin position="115"/>
        <end position="132"/>
    </location>
</feature>
<accession>A0A1V1FN67</accession>
<name>A0A1V1FN67_9APHY</name>
<proteinExistence type="predicted"/>
<keyword evidence="1" id="KW-0812">Transmembrane</keyword>
<protein>
    <submittedName>
        <fullName evidence="2">Uncharacterized protein</fullName>
    </submittedName>
</protein>
<evidence type="ECO:0000256" key="1">
    <source>
        <dbReference type="SAM" id="Phobius"/>
    </source>
</evidence>
<reference evidence="2" key="1">
    <citation type="submission" date="2016-12" db="EMBL/GenBank/DDBJ databases">
        <title>Complete mitochondrial genome of the wood-decaying fungus Fomitopsis palustris.</title>
        <authorList>
            <person name="Tanaka Y."/>
            <person name="Suzuki T."/>
            <person name="Iigo M."/>
            <person name="Kurokura T."/>
            <person name="Toyama F."/>
            <person name="Dohra H."/>
            <person name="Konno N."/>
        </authorList>
    </citation>
    <scope>NUCLEOTIDE SEQUENCE</scope>
    <source>
        <strain evidence="2">FFPRI 0507</strain>
    </source>
</reference>
<geneLocation type="mitochondrion" evidence="2"/>
<feature type="transmembrane region" description="Helical" evidence="1">
    <location>
        <begin position="138"/>
        <end position="162"/>
    </location>
</feature>
<keyword evidence="1" id="KW-1133">Transmembrane helix</keyword>
<organism evidence="2">
    <name type="scientific">Fomitopsis palustris</name>
    <dbReference type="NCBI Taxonomy" id="2870670"/>
    <lineage>
        <taxon>Eukaryota</taxon>
        <taxon>Fungi</taxon>
        <taxon>Dikarya</taxon>
        <taxon>Basidiomycota</taxon>
        <taxon>Agaricomycotina</taxon>
        <taxon>Agaricomycetes</taxon>
        <taxon>Polyporales</taxon>
        <taxon>Fomitopsis</taxon>
    </lineage>
</organism>
<dbReference type="AlphaFoldDB" id="A0A1V1FN67"/>
<sequence>MIRQILINRSRILHRHPLSLIANFMMMRLITRISPRTILGIAATLATLVSDLIYNIGPLRTIRILLGIRQALNMEATIRVLRDILSGRANEVTVKEIVKILDPEWLKLVKKNVTFIKLINVMIFITSSFLFIKPAYTLIIRSFFVTFFAIFGIIYTPILSSYKFRPLFYIK</sequence>